<evidence type="ECO:0000313" key="1">
    <source>
        <dbReference type="EMBL" id="REH30683.1"/>
    </source>
</evidence>
<keyword evidence="2" id="KW-1185">Reference proteome</keyword>
<protein>
    <submittedName>
        <fullName evidence="1">YD repeat-containing protein</fullName>
    </submittedName>
</protein>
<dbReference type="AlphaFoldDB" id="A0A3E0GW04"/>
<dbReference type="Proteomes" id="UP000256269">
    <property type="component" value="Unassembled WGS sequence"/>
</dbReference>
<reference evidence="1 2" key="1">
    <citation type="submission" date="2018-08" db="EMBL/GenBank/DDBJ databases">
        <title>Genomic Encyclopedia of Archaeal and Bacterial Type Strains, Phase II (KMG-II): from individual species to whole genera.</title>
        <authorList>
            <person name="Goeker M."/>
        </authorList>
    </citation>
    <scope>NUCLEOTIDE SEQUENCE [LARGE SCALE GENOMIC DNA]</scope>
    <source>
        <strain evidence="1 2">DSM 45791</strain>
    </source>
</reference>
<name>A0A3E0GW04_9PSEU</name>
<dbReference type="NCBIfam" id="TIGR01643">
    <property type="entry name" value="YD_repeat_2x"/>
    <property type="match status" value="1"/>
</dbReference>
<dbReference type="OrthoDB" id="4981820at2"/>
<sequence length="59" mass="6371">MGGKTSQTDVDAGTTIYSYDNAGLLTSDTDVRGQTLAFSDDELGRKPSDYRDNPDLLVI</sequence>
<gene>
    <name evidence="1" type="ORF">BCF44_12341</name>
</gene>
<accession>A0A3E0GW04</accession>
<evidence type="ECO:0000313" key="2">
    <source>
        <dbReference type="Proteomes" id="UP000256269"/>
    </source>
</evidence>
<organism evidence="1 2">
    <name type="scientific">Kutzneria buriramensis</name>
    <dbReference type="NCBI Taxonomy" id="1045776"/>
    <lineage>
        <taxon>Bacteria</taxon>
        <taxon>Bacillati</taxon>
        <taxon>Actinomycetota</taxon>
        <taxon>Actinomycetes</taxon>
        <taxon>Pseudonocardiales</taxon>
        <taxon>Pseudonocardiaceae</taxon>
        <taxon>Kutzneria</taxon>
    </lineage>
</organism>
<proteinExistence type="predicted"/>
<dbReference type="RefSeq" id="WP_116181122.1">
    <property type="nucleotide sequence ID" value="NZ_CP144375.1"/>
</dbReference>
<comment type="caution">
    <text evidence="1">The sequence shown here is derived from an EMBL/GenBank/DDBJ whole genome shotgun (WGS) entry which is preliminary data.</text>
</comment>
<dbReference type="InterPro" id="IPR031325">
    <property type="entry name" value="RHS_repeat"/>
</dbReference>
<dbReference type="Pfam" id="PF05593">
    <property type="entry name" value="RHS_repeat"/>
    <property type="match status" value="1"/>
</dbReference>
<dbReference type="InterPro" id="IPR006530">
    <property type="entry name" value="YD"/>
</dbReference>
<dbReference type="EMBL" id="QUNO01000023">
    <property type="protein sequence ID" value="REH30683.1"/>
    <property type="molecule type" value="Genomic_DNA"/>
</dbReference>